<name>A0ABV2TK35_9RHOO</name>
<proteinExistence type="predicted"/>
<evidence type="ECO:0000313" key="2">
    <source>
        <dbReference type="Proteomes" id="UP001549691"/>
    </source>
</evidence>
<gene>
    <name evidence="1" type="ORF">ABXR19_08755</name>
</gene>
<reference evidence="1 2" key="1">
    <citation type="submission" date="2024-07" db="EMBL/GenBank/DDBJ databases">
        <title>Uliginosibacterium flavum JJ3220;KACC:17644.</title>
        <authorList>
            <person name="Kim M.K."/>
        </authorList>
    </citation>
    <scope>NUCLEOTIDE SEQUENCE [LARGE SCALE GENOMIC DNA]</scope>
    <source>
        <strain evidence="1 2">KACC:17644</strain>
    </source>
</reference>
<comment type="caution">
    <text evidence="1">The sequence shown here is derived from an EMBL/GenBank/DDBJ whole genome shotgun (WGS) entry which is preliminary data.</text>
</comment>
<evidence type="ECO:0000313" key="1">
    <source>
        <dbReference type="EMBL" id="MET7014279.1"/>
    </source>
</evidence>
<sequence>MHKFNLIENARDSLEHALEHMGPIQKNGVGDWKRIIVGCAHVIELLFKERLRQVHPAFVFENIDKYPSLDAFTVSAKTALERLQKIGNVVFTKEDIRAISAAREKRNQIEHYEFSIAEQEAKALVGQTVSFIFRFAEDHLALGWKKDHLKNKSWGVLRQYTELYEDLLHKANEKIEAEKLVVIDCTSCRNDTFDIDAEKCLVCGHEEEVLDCKRCKSAYIYSSCEYDEAAELCPICEYKDGYASANFEKY</sequence>
<dbReference type="EMBL" id="JBEWZI010000008">
    <property type="protein sequence ID" value="MET7014279.1"/>
    <property type="molecule type" value="Genomic_DNA"/>
</dbReference>
<accession>A0ABV2TK35</accession>
<keyword evidence="2" id="KW-1185">Reference proteome</keyword>
<organism evidence="1 2">
    <name type="scientific">Uliginosibacterium flavum</name>
    <dbReference type="NCBI Taxonomy" id="1396831"/>
    <lineage>
        <taxon>Bacteria</taxon>
        <taxon>Pseudomonadati</taxon>
        <taxon>Pseudomonadota</taxon>
        <taxon>Betaproteobacteria</taxon>
        <taxon>Rhodocyclales</taxon>
        <taxon>Zoogloeaceae</taxon>
        <taxon>Uliginosibacterium</taxon>
    </lineage>
</organism>
<dbReference type="Proteomes" id="UP001549691">
    <property type="component" value="Unassembled WGS sequence"/>
</dbReference>
<dbReference type="RefSeq" id="WP_354600742.1">
    <property type="nucleotide sequence ID" value="NZ_JBEWZI010000008.1"/>
</dbReference>
<evidence type="ECO:0008006" key="3">
    <source>
        <dbReference type="Google" id="ProtNLM"/>
    </source>
</evidence>
<protein>
    <recommendedName>
        <fullName evidence="3">RING-type domain-containing protein</fullName>
    </recommendedName>
</protein>